<sequence length="174" mass="20496">MNNIPRLNIDELYESKQKSDLEKVNIFNKLLEKIHYKIKVASRQRKNNQFCYYVMPEVLIGYPNYNFEECLFYITSCLETDGFLTKYIHPNLILISWRHIVPKYVRDEYKTKTGNIIDKFGNTIDDKLPPLESSVKLLDGPKISTTNSSTDNNYKPSGKFIYDKEILKKIQEIL</sequence>
<protein>
    <submittedName>
        <fullName evidence="1">Uncharacterized protein</fullName>
    </submittedName>
</protein>
<accession>A0A6C0KWC8</accession>
<reference evidence="1" key="1">
    <citation type="journal article" date="2020" name="Nature">
        <title>Giant virus diversity and host interactions through global metagenomics.</title>
        <authorList>
            <person name="Schulz F."/>
            <person name="Roux S."/>
            <person name="Paez-Espino D."/>
            <person name="Jungbluth S."/>
            <person name="Walsh D.A."/>
            <person name="Denef V.J."/>
            <person name="McMahon K.D."/>
            <person name="Konstantinidis K.T."/>
            <person name="Eloe-Fadrosh E.A."/>
            <person name="Kyrpides N.C."/>
            <person name="Woyke T."/>
        </authorList>
    </citation>
    <scope>NUCLEOTIDE SEQUENCE</scope>
    <source>
        <strain evidence="1">GVMAG-S-ERX555907-102</strain>
    </source>
</reference>
<dbReference type="AlphaFoldDB" id="A0A6C0KWC8"/>
<dbReference type="InterPro" id="IPR043977">
    <property type="entry name" value="DUF5759"/>
</dbReference>
<evidence type="ECO:0000313" key="1">
    <source>
        <dbReference type="EMBL" id="QHU22292.1"/>
    </source>
</evidence>
<name>A0A6C0KWC8_9ZZZZ</name>
<dbReference type="EMBL" id="MN741005">
    <property type="protein sequence ID" value="QHU22292.1"/>
    <property type="molecule type" value="Genomic_DNA"/>
</dbReference>
<organism evidence="1">
    <name type="scientific">viral metagenome</name>
    <dbReference type="NCBI Taxonomy" id="1070528"/>
    <lineage>
        <taxon>unclassified sequences</taxon>
        <taxon>metagenomes</taxon>
        <taxon>organismal metagenomes</taxon>
    </lineage>
</organism>
<dbReference type="Pfam" id="PF19063">
    <property type="entry name" value="DUF5759"/>
    <property type="match status" value="1"/>
</dbReference>
<proteinExistence type="predicted"/>